<dbReference type="Proteomes" id="UP000287033">
    <property type="component" value="Unassembled WGS sequence"/>
</dbReference>
<gene>
    <name evidence="3" type="ORF">chiPu_0003010</name>
</gene>
<feature type="compositionally biased region" description="Polar residues" evidence="2">
    <location>
        <begin position="65"/>
        <end position="76"/>
    </location>
</feature>
<dbReference type="STRING" id="137246.A0A401S2L7"/>
<organism evidence="3 4">
    <name type="scientific">Chiloscyllium punctatum</name>
    <name type="common">Brownbanded bambooshark</name>
    <name type="synonym">Hemiscyllium punctatum</name>
    <dbReference type="NCBI Taxonomy" id="137246"/>
    <lineage>
        <taxon>Eukaryota</taxon>
        <taxon>Metazoa</taxon>
        <taxon>Chordata</taxon>
        <taxon>Craniata</taxon>
        <taxon>Vertebrata</taxon>
        <taxon>Chondrichthyes</taxon>
        <taxon>Elasmobranchii</taxon>
        <taxon>Galeomorphii</taxon>
        <taxon>Galeoidea</taxon>
        <taxon>Orectolobiformes</taxon>
        <taxon>Hemiscylliidae</taxon>
        <taxon>Chiloscyllium</taxon>
    </lineage>
</organism>
<comment type="caution">
    <text evidence="3">The sequence shown here is derived from an EMBL/GenBank/DDBJ whole genome shotgun (WGS) entry which is preliminary data.</text>
</comment>
<dbReference type="PANTHER" id="PTHR14464">
    <property type="entry name" value="EXONUCLEASE V"/>
    <property type="match status" value="1"/>
</dbReference>
<feature type="region of interest" description="Disordered" evidence="2">
    <location>
        <begin position="65"/>
        <end position="94"/>
    </location>
</feature>
<keyword evidence="4" id="KW-1185">Reference proteome</keyword>
<dbReference type="Gene3D" id="3.90.320.10">
    <property type="match status" value="1"/>
</dbReference>
<comment type="similarity">
    <text evidence="1">Belongs to the EXO5 family.</text>
</comment>
<dbReference type="InterPro" id="IPR011604">
    <property type="entry name" value="PDDEXK-like_dom_sf"/>
</dbReference>
<protein>
    <recommendedName>
        <fullName evidence="5">Exonuclease V</fullName>
    </recommendedName>
</protein>
<evidence type="ECO:0000256" key="1">
    <source>
        <dbReference type="ARBA" id="ARBA00009797"/>
    </source>
</evidence>
<dbReference type="InterPro" id="IPR019190">
    <property type="entry name" value="EXOV"/>
</dbReference>
<evidence type="ECO:0000256" key="2">
    <source>
        <dbReference type="SAM" id="MobiDB-lite"/>
    </source>
</evidence>
<dbReference type="OrthoDB" id="354769at2759"/>
<dbReference type="GO" id="GO:0036297">
    <property type="term" value="P:interstrand cross-link repair"/>
    <property type="evidence" value="ECO:0007669"/>
    <property type="project" value="TreeGrafter"/>
</dbReference>
<name>A0A401S2L7_CHIPU</name>
<dbReference type="GO" id="GO:0045145">
    <property type="term" value="F:single-stranded DNA 5'-3' DNA exonuclease activity"/>
    <property type="evidence" value="ECO:0007669"/>
    <property type="project" value="InterPro"/>
</dbReference>
<accession>A0A401S2L7</accession>
<dbReference type="OMA" id="CPDKPLG"/>
<dbReference type="EMBL" id="BEZZ01000062">
    <property type="protein sequence ID" value="GCC24608.1"/>
    <property type="molecule type" value="Genomic_DNA"/>
</dbReference>
<dbReference type="AlphaFoldDB" id="A0A401S2L7"/>
<evidence type="ECO:0008006" key="5">
    <source>
        <dbReference type="Google" id="ProtNLM"/>
    </source>
</evidence>
<dbReference type="PANTHER" id="PTHR14464:SF4">
    <property type="entry name" value="EXONUCLEASE V"/>
    <property type="match status" value="1"/>
</dbReference>
<evidence type="ECO:0000313" key="4">
    <source>
        <dbReference type="Proteomes" id="UP000287033"/>
    </source>
</evidence>
<dbReference type="GO" id="GO:0005634">
    <property type="term" value="C:nucleus"/>
    <property type="evidence" value="ECO:0007669"/>
    <property type="project" value="TreeGrafter"/>
</dbReference>
<reference evidence="3 4" key="1">
    <citation type="journal article" date="2018" name="Nat. Ecol. Evol.">
        <title>Shark genomes provide insights into elasmobranch evolution and the origin of vertebrates.</title>
        <authorList>
            <person name="Hara Y"/>
            <person name="Yamaguchi K"/>
            <person name="Onimaru K"/>
            <person name="Kadota M"/>
            <person name="Koyanagi M"/>
            <person name="Keeley SD"/>
            <person name="Tatsumi K"/>
            <person name="Tanaka K"/>
            <person name="Motone F"/>
            <person name="Kageyama Y"/>
            <person name="Nozu R"/>
            <person name="Adachi N"/>
            <person name="Nishimura O"/>
            <person name="Nakagawa R"/>
            <person name="Tanegashima C"/>
            <person name="Kiyatake I"/>
            <person name="Matsumoto R"/>
            <person name="Murakumo K"/>
            <person name="Nishida K"/>
            <person name="Terakita A"/>
            <person name="Kuratani S"/>
            <person name="Sato K"/>
            <person name="Hyodo S Kuraku.S."/>
        </authorList>
    </citation>
    <scope>NUCLEOTIDE SEQUENCE [LARGE SCALE GENOMIC DNA]</scope>
</reference>
<sequence>PCRKSIGAMQPELSDAELLALESDLFCTECDRPELCEGDDDRTSKRSTESCCTGQETVEDICSGNKQSSNQLNVSEQKSEVRPEGSGSKRRKQDERIPLERFGRKYLNVTDLSRQAWCEQQVVYGLELPHIEQLREEVPVVKAGSCLHLARGERVRELPVFGELEGIFLVGVVDELCYNSKGELELRELKTRGQRTYPSVAQRKSHQLQVNIYKLLFEAMIKGQLNKDTITHHLCLRTEQPFSSEILLHAQKVGFTISTFGDLLDLMLLNLRYAEIPNIDAMKIEYCYQADASLIGTKEVNFEEEWVKSELKHYYSFWRGQREAKGVDIEEAWKCRSCDFADICEWRQSKAEEATQKNQANRSK</sequence>
<evidence type="ECO:0000313" key="3">
    <source>
        <dbReference type="EMBL" id="GCC24608.1"/>
    </source>
</evidence>
<feature type="non-terminal residue" evidence="3">
    <location>
        <position position="1"/>
    </location>
</feature>
<dbReference type="Pfam" id="PF09810">
    <property type="entry name" value="Exo5"/>
    <property type="match status" value="3"/>
</dbReference>
<proteinExistence type="inferred from homology"/>